<keyword evidence="2" id="KW-1185">Reference proteome</keyword>
<gene>
    <name evidence="1" type="ORF">CGZ75_10765</name>
</gene>
<reference evidence="1 2" key="1">
    <citation type="submission" date="2017-07" db="EMBL/GenBank/DDBJ databases">
        <title>Paenibacillus herberti R33 genome sequencing and assembly.</title>
        <authorList>
            <person name="Su W."/>
        </authorList>
    </citation>
    <scope>NUCLEOTIDE SEQUENCE [LARGE SCALE GENOMIC DNA]</scope>
    <source>
        <strain evidence="1 2">R33</strain>
    </source>
</reference>
<comment type="caution">
    <text evidence="1">The sequence shown here is derived from an EMBL/GenBank/DDBJ whole genome shotgun (WGS) entry which is preliminary data.</text>
</comment>
<dbReference type="Proteomes" id="UP000215145">
    <property type="component" value="Unassembled WGS sequence"/>
</dbReference>
<evidence type="ECO:0000313" key="2">
    <source>
        <dbReference type="Proteomes" id="UP000215145"/>
    </source>
</evidence>
<dbReference type="RefSeq" id="WP_089524156.1">
    <property type="nucleotide sequence ID" value="NZ_NMUQ01000001.1"/>
</dbReference>
<sequence length="102" mass="11241">MSISFTSSIISRLKREIADIQKQSTNDKIKREKALSKIKQLQKNVKMSSSPTDLSSKMTQIAKLTEKAAQIEASQTALAKQLAAKNAELRQQLAKDAPLGNK</sequence>
<dbReference type="EMBL" id="NMUQ01000001">
    <property type="protein sequence ID" value="OXM17079.1"/>
    <property type="molecule type" value="Genomic_DNA"/>
</dbReference>
<dbReference type="AlphaFoldDB" id="A0A229P5F4"/>
<protein>
    <submittedName>
        <fullName evidence="1">Uncharacterized protein</fullName>
    </submittedName>
</protein>
<accession>A0A229P5F4</accession>
<organism evidence="1 2">
    <name type="scientific">Paenibacillus herberti</name>
    <dbReference type="NCBI Taxonomy" id="1619309"/>
    <lineage>
        <taxon>Bacteria</taxon>
        <taxon>Bacillati</taxon>
        <taxon>Bacillota</taxon>
        <taxon>Bacilli</taxon>
        <taxon>Bacillales</taxon>
        <taxon>Paenibacillaceae</taxon>
        <taxon>Paenibacillus</taxon>
    </lineage>
</organism>
<proteinExistence type="predicted"/>
<name>A0A229P5F4_9BACL</name>
<evidence type="ECO:0000313" key="1">
    <source>
        <dbReference type="EMBL" id="OXM17079.1"/>
    </source>
</evidence>